<dbReference type="EMBL" id="ML170160">
    <property type="protein sequence ID" value="TDL27034.1"/>
    <property type="molecule type" value="Genomic_DNA"/>
</dbReference>
<keyword evidence="2" id="KW-1133">Transmembrane helix</keyword>
<feature type="compositionally biased region" description="Low complexity" evidence="1">
    <location>
        <begin position="32"/>
        <end position="45"/>
    </location>
</feature>
<name>A0A4Y7QHA2_9AGAM</name>
<evidence type="ECO:0000256" key="1">
    <source>
        <dbReference type="SAM" id="MobiDB-lite"/>
    </source>
</evidence>
<feature type="transmembrane region" description="Helical" evidence="2">
    <location>
        <begin position="161"/>
        <end position="182"/>
    </location>
</feature>
<organism evidence="3 4">
    <name type="scientific">Rickenella mellea</name>
    <dbReference type="NCBI Taxonomy" id="50990"/>
    <lineage>
        <taxon>Eukaryota</taxon>
        <taxon>Fungi</taxon>
        <taxon>Dikarya</taxon>
        <taxon>Basidiomycota</taxon>
        <taxon>Agaricomycotina</taxon>
        <taxon>Agaricomycetes</taxon>
        <taxon>Hymenochaetales</taxon>
        <taxon>Rickenellaceae</taxon>
        <taxon>Rickenella</taxon>
    </lineage>
</organism>
<dbReference type="OrthoDB" id="3358294at2759"/>
<dbReference type="Proteomes" id="UP000294933">
    <property type="component" value="Unassembled WGS sequence"/>
</dbReference>
<dbReference type="VEuPathDB" id="FungiDB:BD410DRAFT_783183"/>
<evidence type="ECO:0000256" key="2">
    <source>
        <dbReference type="SAM" id="Phobius"/>
    </source>
</evidence>
<dbReference type="AlphaFoldDB" id="A0A4Y7QHA2"/>
<accession>A0A4Y7QHA2</accession>
<evidence type="ECO:0000313" key="3">
    <source>
        <dbReference type="EMBL" id="TDL27034.1"/>
    </source>
</evidence>
<gene>
    <name evidence="3" type="ORF">BD410DRAFT_783183</name>
</gene>
<proteinExistence type="predicted"/>
<keyword evidence="4" id="KW-1185">Reference proteome</keyword>
<feature type="region of interest" description="Disordered" evidence="1">
    <location>
        <begin position="1"/>
        <end position="47"/>
    </location>
</feature>
<keyword evidence="2" id="KW-0472">Membrane</keyword>
<keyword evidence="2" id="KW-0812">Transmembrane</keyword>
<sequence>MSAQPKPSSFKFWRKSQKGGAADPTALRPLDSNTSGTPSSVGTVTAGDGPIRVTAAMRHDMLTEFFGGRVTPAREAAPPSYASSRTDVESLPPYDGEYKTITRYMFYYGFLFPPLWLIAVIMLTVPLRPVPEWENTKTAAEQAILLARMRSDELKWGKRCLYALITLFAIVALISVVVYLALRHRH</sequence>
<reference evidence="3 4" key="1">
    <citation type="submission" date="2018-06" db="EMBL/GenBank/DDBJ databases">
        <title>A transcriptomic atlas of mushroom development highlights an independent origin of complex multicellularity.</title>
        <authorList>
            <consortium name="DOE Joint Genome Institute"/>
            <person name="Krizsan K."/>
            <person name="Almasi E."/>
            <person name="Merenyi Z."/>
            <person name="Sahu N."/>
            <person name="Viragh M."/>
            <person name="Koszo T."/>
            <person name="Mondo S."/>
            <person name="Kiss B."/>
            <person name="Balint B."/>
            <person name="Kues U."/>
            <person name="Barry K."/>
            <person name="Hegedus J.C."/>
            <person name="Henrissat B."/>
            <person name="Johnson J."/>
            <person name="Lipzen A."/>
            <person name="Ohm R."/>
            <person name="Nagy I."/>
            <person name="Pangilinan J."/>
            <person name="Yan J."/>
            <person name="Xiong Y."/>
            <person name="Grigoriev I.V."/>
            <person name="Hibbett D.S."/>
            <person name="Nagy L.G."/>
        </authorList>
    </citation>
    <scope>NUCLEOTIDE SEQUENCE [LARGE SCALE GENOMIC DNA]</scope>
    <source>
        <strain evidence="3 4">SZMC22713</strain>
    </source>
</reference>
<protein>
    <submittedName>
        <fullName evidence="3">Uncharacterized protein</fullName>
    </submittedName>
</protein>
<evidence type="ECO:0000313" key="4">
    <source>
        <dbReference type="Proteomes" id="UP000294933"/>
    </source>
</evidence>
<feature type="transmembrane region" description="Helical" evidence="2">
    <location>
        <begin position="106"/>
        <end position="127"/>
    </location>
</feature>